<evidence type="ECO:0000313" key="7">
    <source>
        <dbReference type="EMBL" id="KAH0547712.1"/>
    </source>
</evidence>
<evidence type="ECO:0000256" key="3">
    <source>
        <dbReference type="PIRSR" id="PIRSR617939-1"/>
    </source>
</evidence>
<feature type="region of interest" description="Disordered" evidence="5">
    <location>
        <begin position="202"/>
        <end position="250"/>
    </location>
</feature>
<evidence type="ECO:0000256" key="4">
    <source>
        <dbReference type="PIRSR" id="PIRSR617939-2"/>
    </source>
</evidence>
<dbReference type="CDD" id="cd06661">
    <property type="entry name" value="GGCT_like"/>
    <property type="match status" value="1"/>
</dbReference>
<gene>
    <name evidence="7" type="ORF">FGG08_000201</name>
</gene>
<evidence type="ECO:0000256" key="5">
    <source>
        <dbReference type="SAM" id="MobiDB-lite"/>
    </source>
</evidence>
<evidence type="ECO:0000256" key="2">
    <source>
        <dbReference type="ARBA" id="ARBA00023239"/>
    </source>
</evidence>
<dbReference type="InterPro" id="IPR017939">
    <property type="entry name" value="G-Glutamylcylcotransferase"/>
</dbReference>
<name>A0A9P8L1M6_9PEZI</name>
<organism evidence="7 8">
    <name type="scientific">Glutinoglossum americanum</name>
    <dbReference type="NCBI Taxonomy" id="1670608"/>
    <lineage>
        <taxon>Eukaryota</taxon>
        <taxon>Fungi</taxon>
        <taxon>Dikarya</taxon>
        <taxon>Ascomycota</taxon>
        <taxon>Pezizomycotina</taxon>
        <taxon>Geoglossomycetes</taxon>
        <taxon>Geoglossales</taxon>
        <taxon>Geoglossaceae</taxon>
        <taxon>Glutinoglossum</taxon>
    </lineage>
</organism>
<evidence type="ECO:0000256" key="1">
    <source>
        <dbReference type="ARBA" id="ARBA00012346"/>
    </source>
</evidence>
<evidence type="ECO:0000313" key="8">
    <source>
        <dbReference type="Proteomes" id="UP000698800"/>
    </source>
</evidence>
<dbReference type="InterPro" id="IPR009288">
    <property type="entry name" value="AIG2-like_dom"/>
</dbReference>
<dbReference type="InterPro" id="IPR013024">
    <property type="entry name" value="GGCT-like"/>
</dbReference>
<evidence type="ECO:0000259" key="6">
    <source>
        <dbReference type="Pfam" id="PF06094"/>
    </source>
</evidence>
<dbReference type="EMBL" id="JAGHQL010000002">
    <property type="protein sequence ID" value="KAH0547712.1"/>
    <property type="molecule type" value="Genomic_DNA"/>
</dbReference>
<protein>
    <recommendedName>
        <fullName evidence="1">gamma-glutamylcyclotransferase</fullName>
        <ecNumber evidence="1">4.3.2.9</ecNumber>
    </recommendedName>
</protein>
<dbReference type="AlphaFoldDB" id="A0A9P8L1M6"/>
<dbReference type="GO" id="GO:0003839">
    <property type="term" value="F:gamma-glutamylcyclotransferase activity"/>
    <property type="evidence" value="ECO:0007669"/>
    <property type="project" value="UniProtKB-EC"/>
</dbReference>
<dbReference type="Gene3D" id="3.10.490.10">
    <property type="entry name" value="Gamma-glutamyl cyclotransferase-like"/>
    <property type="match status" value="1"/>
</dbReference>
<feature type="binding site" evidence="4">
    <location>
        <begin position="18"/>
        <end position="23"/>
    </location>
    <ligand>
        <name>substrate</name>
    </ligand>
</feature>
<dbReference type="PANTHER" id="PTHR12935:SF0">
    <property type="entry name" value="GAMMA-GLUTAMYLCYCLOTRANSFERASE"/>
    <property type="match status" value="1"/>
</dbReference>
<accession>A0A9P8L1M6</accession>
<dbReference type="InterPro" id="IPR036568">
    <property type="entry name" value="GGCT-like_sf"/>
</dbReference>
<keyword evidence="2" id="KW-0456">Lyase</keyword>
<proteinExistence type="predicted"/>
<dbReference type="SUPFAM" id="SSF110857">
    <property type="entry name" value="Gamma-glutamyl cyclotransferase-like"/>
    <property type="match status" value="1"/>
</dbReference>
<comment type="caution">
    <text evidence="7">The sequence shown here is derived from an EMBL/GenBank/DDBJ whole genome shotgun (WGS) entry which is preliminary data.</text>
</comment>
<reference evidence="7" key="1">
    <citation type="submission" date="2021-03" db="EMBL/GenBank/DDBJ databases">
        <title>Comparative genomics and phylogenomic investigation of the class Geoglossomycetes provide insights into ecological specialization and systematics.</title>
        <authorList>
            <person name="Melie T."/>
            <person name="Pirro S."/>
            <person name="Miller A.N."/>
            <person name="Quandt A."/>
        </authorList>
    </citation>
    <scope>NUCLEOTIDE SEQUENCE</scope>
    <source>
        <strain evidence="7">GBOQ0MN5Z8</strain>
    </source>
</reference>
<dbReference type="OrthoDB" id="2924818at2759"/>
<keyword evidence="8" id="KW-1185">Reference proteome</keyword>
<sequence length="250" mass="28252">MSSQSPSRPSIIQQEQYYFAYGSNLRLDQMARRCPGSKYIGRASLLDYLWQINERGYANIVKSEGDWVEGLVYELSGEDEKRLDRNEGVAGECYSKEYKSLQLYRASEVLHCRPVPWIVKKGGPAKVLLDAQQVGESVEEQKETTEHDVLVYISSRYVTEGDPWEEYIERINLGVADAADLGVSEGFIQRFIRPYIPPAKQVPAKHTAYRPQQEADVNGRRLKSAPGARPAENTAESHPSRSVPLEEALE</sequence>
<dbReference type="Pfam" id="PF06094">
    <property type="entry name" value="GGACT"/>
    <property type="match status" value="1"/>
</dbReference>
<feature type="active site" description="Proton acceptor" evidence="3">
    <location>
        <position position="87"/>
    </location>
</feature>
<dbReference type="PANTHER" id="PTHR12935">
    <property type="entry name" value="GAMMA-GLUTAMYLCYCLOTRANSFERASE"/>
    <property type="match status" value="1"/>
</dbReference>
<feature type="domain" description="Gamma-glutamylcyclotransferase AIG2-like" evidence="6">
    <location>
        <begin position="18"/>
        <end position="107"/>
    </location>
</feature>
<dbReference type="EC" id="4.3.2.9" evidence="1"/>
<dbReference type="Proteomes" id="UP000698800">
    <property type="component" value="Unassembled WGS sequence"/>
</dbReference>